<name>A0A3L6ZK02_9MICO</name>
<dbReference type="EMBL" id="RCUV01000026">
    <property type="protein sequence ID" value="RLP67861.1"/>
    <property type="molecule type" value="Genomic_DNA"/>
</dbReference>
<proteinExistence type="predicted"/>
<gene>
    <name evidence="2" type="ORF">D9V29_14625</name>
</gene>
<feature type="region of interest" description="Disordered" evidence="1">
    <location>
        <begin position="1"/>
        <end position="65"/>
    </location>
</feature>
<organism evidence="2 3">
    <name type="scientific">Mycetocola manganoxydans</name>
    <dbReference type="NCBI Taxonomy" id="699879"/>
    <lineage>
        <taxon>Bacteria</taxon>
        <taxon>Bacillati</taxon>
        <taxon>Actinomycetota</taxon>
        <taxon>Actinomycetes</taxon>
        <taxon>Micrococcales</taxon>
        <taxon>Microbacteriaceae</taxon>
        <taxon>Mycetocola</taxon>
    </lineage>
</organism>
<comment type="caution">
    <text evidence="2">The sequence shown here is derived from an EMBL/GenBank/DDBJ whole genome shotgun (WGS) entry which is preliminary data.</text>
</comment>
<feature type="compositionally biased region" description="Basic and acidic residues" evidence="1">
    <location>
        <begin position="56"/>
        <end position="65"/>
    </location>
</feature>
<evidence type="ECO:0000256" key="1">
    <source>
        <dbReference type="SAM" id="MobiDB-lite"/>
    </source>
</evidence>
<dbReference type="AlphaFoldDB" id="A0A3L6ZK02"/>
<evidence type="ECO:0000313" key="3">
    <source>
        <dbReference type="Proteomes" id="UP000270299"/>
    </source>
</evidence>
<reference evidence="2 3" key="1">
    <citation type="submission" date="2018-10" db="EMBL/GenBank/DDBJ databases">
        <authorList>
            <person name="Li J."/>
        </authorList>
    </citation>
    <scope>NUCLEOTIDE SEQUENCE [LARGE SCALE GENOMIC DNA]</scope>
    <source>
        <strain evidence="2 3">CCTCC AB209002</strain>
    </source>
</reference>
<dbReference type="RefSeq" id="WP_121674068.1">
    <property type="nucleotide sequence ID" value="NZ_BMXM01000010.1"/>
</dbReference>
<dbReference type="Proteomes" id="UP000270299">
    <property type="component" value="Unassembled WGS sequence"/>
</dbReference>
<protein>
    <submittedName>
        <fullName evidence="2">Uncharacterized protein</fullName>
    </submittedName>
</protein>
<accession>A0A3L6ZK02</accession>
<sequence length="65" mass="6610">MGDNPNRANDTDDDALLGPGSSATGGGTSADAAGSDEDEPRMPPLDPSGTTPTQLADERTQHEDL</sequence>
<evidence type="ECO:0000313" key="2">
    <source>
        <dbReference type="EMBL" id="RLP67861.1"/>
    </source>
</evidence>
<keyword evidence="3" id="KW-1185">Reference proteome</keyword>